<sequence length="48" mass="5042">MPLPRGPARAAYPGACPPSFKDNAKGEVITKVTDCWGCPGRARPSNCP</sequence>
<protein>
    <submittedName>
        <fullName evidence="1">Uncharacterized protein</fullName>
    </submittedName>
</protein>
<evidence type="ECO:0000313" key="2">
    <source>
        <dbReference type="Proteomes" id="UP001501371"/>
    </source>
</evidence>
<comment type="caution">
    <text evidence="1">The sequence shown here is derived from an EMBL/GenBank/DDBJ whole genome shotgun (WGS) entry which is preliminary data.</text>
</comment>
<organism evidence="1 2">
    <name type="scientific">Streptomyces hebeiensis</name>
    <dbReference type="NCBI Taxonomy" id="229486"/>
    <lineage>
        <taxon>Bacteria</taxon>
        <taxon>Bacillati</taxon>
        <taxon>Actinomycetota</taxon>
        <taxon>Actinomycetes</taxon>
        <taxon>Kitasatosporales</taxon>
        <taxon>Streptomycetaceae</taxon>
        <taxon>Streptomyces</taxon>
    </lineage>
</organism>
<evidence type="ECO:0000313" key="1">
    <source>
        <dbReference type="EMBL" id="GAA1165535.1"/>
    </source>
</evidence>
<name>A0ABN1US42_9ACTN</name>
<reference evidence="2" key="1">
    <citation type="journal article" date="2019" name="Int. J. Syst. Evol. Microbiol.">
        <title>The Global Catalogue of Microorganisms (GCM) 10K type strain sequencing project: providing services to taxonomists for standard genome sequencing and annotation.</title>
        <authorList>
            <consortium name="The Broad Institute Genomics Platform"/>
            <consortium name="The Broad Institute Genome Sequencing Center for Infectious Disease"/>
            <person name="Wu L."/>
            <person name="Ma J."/>
        </authorList>
    </citation>
    <scope>NUCLEOTIDE SEQUENCE [LARGE SCALE GENOMIC DNA]</scope>
    <source>
        <strain evidence="2">JCM 12696</strain>
    </source>
</reference>
<accession>A0ABN1US42</accession>
<dbReference type="EMBL" id="BAAAKV010000017">
    <property type="protein sequence ID" value="GAA1165535.1"/>
    <property type="molecule type" value="Genomic_DNA"/>
</dbReference>
<dbReference type="Proteomes" id="UP001501371">
    <property type="component" value="Unassembled WGS sequence"/>
</dbReference>
<gene>
    <name evidence="1" type="ORF">GCM10009654_23030</name>
</gene>
<keyword evidence="2" id="KW-1185">Reference proteome</keyword>
<proteinExistence type="predicted"/>